<evidence type="ECO:0000313" key="2">
    <source>
        <dbReference type="Proteomes" id="UP000242700"/>
    </source>
</evidence>
<dbReference type="RefSeq" id="WP_092598520.1">
    <property type="nucleotide sequence ID" value="NZ_FNFI01000008.1"/>
</dbReference>
<protein>
    <recommendedName>
        <fullName evidence="3">HK97 gp10 family phage protein</fullName>
    </recommendedName>
</protein>
<name>A0A1G9BVF3_9STAP</name>
<organism evidence="1 2">
    <name type="scientific">Jeotgalicoccus aerolatus</name>
    <dbReference type="NCBI Taxonomy" id="709510"/>
    <lineage>
        <taxon>Bacteria</taxon>
        <taxon>Bacillati</taxon>
        <taxon>Bacillota</taxon>
        <taxon>Bacilli</taxon>
        <taxon>Bacillales</taxon>
        <taxon>Staphylococcaceae</taxon>
        <taxon>Jeotgalicoccus</taxon>
    </lineage>
</organism>
<evidence type="ECO:0000313" key="1">
    <source>
        <dbReference type="EMBL" id="SDK43458.1"/>
    </source>
</evidence>
<sequence>MSVKITGMEQMMNEISRKVKQVSEKEAGAAVQDGASVVHQHMQRNFEQFADTGASKDEMKISEIRTEGGKIRVFIYWEGPQQRYRLIHLNEKGYTRDGKRYMPRGVGAIARALRSSESVYFHRVRRKLG</sequence>
<dbReference type="OrthoDB" id="2242464at2"/>
<dbReference type="EMBL" id="FNFI01000008">
    <property type="protein sequence ID" value="SDK43458.1"/>
    <property type="molecule type" value="Genomic_DNA"/>
</dbReference>
<accession>A0A1G9BVF3</accession>
<dbReference type="Proteomes" id="UP000242700">
    <property type="component" value="Unassembled WGS sequence"/>
</dbReference>
<reference evidence="2" key="1">
    <citation type="submission" date="2016-10" db="EMBL/GenBank/DDBJ databases">
        <authorList>
            <person name="Varghese N."/>
            <person name="Submissions S."/>
        </authorList>
    </citation>
    <scope>NUCLEOTIDE SEQUENCE [LARGE SCALE GENOMIC DNA]</scope>
    <source>
        <strain evidence="2">CGMCC 1.8911</strain>
    </source>
</reference>
<gene>
    <name evidence="1" type="ORF">SAMN05216187_108124</name>
</gene>
<dbReference type="STRING" id="586411.SAMN05216187_108124"/>
<dbReference type="AlphaFoldDB" id="A0A1G9BVF3"/>
<evidence type="ECO:0008006" key="3">
    <source>
        <dbReference type="Google" id="ProtNLM"/>
    </source>
</evidence>
<proteinExistence type="predicted"/>